<dbReference type="AlphaFoldDB" id="A0A9P5VDQ8"/>
<dbReference type="OrthoDB" id="550575at2759"/>
<accession>A0A9P5VDQ8</accession>
<sequence>MESKTIQTILAGCRELEELTIEGGYDPREIRLADAVAQQWASTKVRRLSIEINIGDIEELKKETFDS</sequence>
<protein>
    <submittedName>
        <fullName evidence="1">Uncharacterized protein</fullName>
    </submittedName>
</protein>
<proteinExistence type="predicted"/>
<gene>
    <name evidence="1" type="ORF">BG015_001766</name>
</gene>
<dbReference type="EMBL" id="JAAAUQ010000133">
    <property type="protein sequence ID" value="KAF9154132.1"/>
    <property type="molecule type" value="Genomic_DNA"/>
</dbReference>
<evidence type="ECO:0000313" key="1">
    <source>
        <dbReference type="EMBL" id="KAF9154132.1"/>
    </source>
</evidence>
<dbReference type="Proteomes" id="UP000748756">
    <property type="component" value="Unassembled WGS sequence"/>
</dbReference>
<organism evidence="1 2">
    <name type="scientific">Linnemannia schmuckeri</name>
    <dbReference type="NCBI Taxonomy" id="64567"/>
    <lineage>
        <taxon>Eukaryota</taxon>
        <taxon>Fungi</taxon>
        <taxon>Fungi incertae sedis</taxon>
        <taxon>Mucoromycota</taxon>
        <taxon>Mortierellomycotina</taxon>
        <taxon>Mortierellomycetes</taxon>
        <taxon>Mortierellales</taxon>
        <taxon>Mortierellaceae</taxon>
        <taxon>Linnemannia</taxon>
    </lineage>
</organism>
<evidence type="ECO:0000313" key="2">
    <source>
        <dbReference type="Proteomes" id="UP000748756"/>
    </source>
</evidence>
<keyword evidence="2" id="KW-1185">Reference proteome</keyword>
<reference evidence="1" key="1">
    <citation type="journal article" date="2020" name="Fungal Divers.">
        <title>Resolving the Mortierellaceae phylogeny through synthesis of multi-gene phylogenetics and phylogenomics.</title>
        <authorList>
            <person name="Vandepol N."/>
            <person name="Liber J."/>
            <person name="Desiro A."/>
            <person name="Na H."/>
            <person name="Kennedy M."/>
            <person name="Barry K."/>
            <person name="Grigoriev I.V."/>
            <person name="Miller A.N."/>
            <person name="O'Donnell K."/>
            <person name="Stajich J.E."/>
            <person name="Bonito G."/>
        </authorList>
    </citation>
    <scope>NUCLEOTIDE SEQUENCE</scope>
    <source>
        <strain evidence="1">NRRL 6426</strain>
    </source>
</reference>
<comment type="caution">
    <text evidence="1">The sequence shown here is derived from an EMBL/GenBank/DDBJ whole genome shotgun (WGS) entry which is preliminary data.</text>
</comment>
<name>A0A9P5VDQ8_9FUNG</name>